<dbReference type="InterPro" id="IPR025569">
    <property type="entry name" value="DUF4335"/>
</dbReference>
<evidence type="ECO:0000313" key="2">
    <source>
        <dbReference type="EMBL" id="ASC74242.1"/>
    </source>
</evidence>
<feature type="compositionally biased region" description="Low complexity" evidence="1">
    <location>
        <begin position="220"/>
        <end position="240"/>
    </location>
</feature>
<feature type="compositionally biased region" description="Low complexity" evidence="1">
    <location>
        <begin position="195"/>
        <end position="206"/>
    </location>
</feature>
<protein>
    <recommendedName>
        <fullName evidence="4">DUF4335 domain-containing protein</fullName>
    </recommendedName>
</protein>
<dbReference type="EMBL" id="CP021983">
    <property type="protein sequence ID" value="ASC74242.1"/>
    <property type="molecule type" value="Genomic_DNA"/>
</dbReference>
<dbReference type="Proteomes" id="UP000191901">
    <property type="component" value="Chromosome"/>
</dbReference>
<dbReference type="AlphaFoldDB" id="A0A1Z3HVE4"/>
<proteinExistence type="predicted"/>
<sequence length="411" mass="43020">MTAAPESICRSYQRPTCTLAIEGQLSPLSQWSRRPLLKQVHFQLQLCQGDQAFQLQGDHQQLSQLTHLVQDYVQQRLGHHDTPIPPVSSPQPDGLTLSPAGGTRHYLSLGPLAQHHTPQGLTLSTLQLFDLTTVLDQAALAANIVEPSTAAQRPLQPLALPLRNVPRRHRHPWLWASSAAGLLLAVGIGALISQTSQSPPQTATSSLDTAEDATTEALRAPSASESPAPAADPSVTSSSLPPTPAEAPTSSGTQPPAPAAEAPPSPDATAAADSPPETASPGDAHGSGATHDADDDITAAVPPEVASSQRVEASSNPQHAWLQAISQRLTPLAATLSPATATYRLTVAADGTVAAVTTLDQDLDDQSDPEDEAVTSALVGQPLPPPPSQAEQELWLRFHPDGTISLSLEPF</sequence>
<feature type="region of interest" description="Disordered" evidence="1">
    <location>
        <begin position="363"/>
        <end position="390"/>
    </location>
</feature>
<evidence type="ECO:0000313" key="3">
    <source>
        <dbReference type="Proteomes" id="UP000191901"/>
    </source>
</evidence>
<feature type="compositionally biased region" description="Acidic residues" evidence="1">
    <location>
        <begin position="363"/>
        <end position="373"/>
    </location>
</feature>
<feature type="region of interest" description="Disordered" evidence="1">
    <location>
        <begin position="195"/>
        <end position="295"/>
    </location>
</feature>
<reference evidence="2 3" key="1">
    <citation type="journal article" date="2016" name="Biochim. Biophys. Acta">
        <title>Characterization of red-shifted phycobilisomes isolated from the chlorophyll f-containing cyanobacterium Halomicronema hongdechloris.</title>
        <authorList>
            <person name="Li Y."/>
            <person name="Lin Y."/>
            <person name="Garvey C.J."/>
            <person name="Birch D."/>
            <person name="Corkery R.W."/>
            <person name="Loughlin P.C."/>
            <person name="Scheer H."/>
            <person name="Willows R.D."/>
            <person name="Chen M."/>
        </authorList>
    </citation>
    <scope>NUCLEOTIDE SEQUENCE [LARGE SCALE GENOMIC DNA]</scope>
    <source>
        <strain evidence="2 3">C2206</strain>
    </source>
</reference>
<feature type="compositionally biased region" description="Pro residues" evidence="1">
    <location>
        <begin position="255"/>
        <end position="266"/>
    </location>
</feature>
<evidence type="ECO:0000256" key="1">
    <source>
        <dbReference type="SAM" id="MobiDB-lite"/>
    </source>
</evidence>
<name>A0A1Z3HVE4_9CYAN</name>
<dbReference type="Pfam" id="PF14233">
    <property type="entry name" value="DUF4335"/>
    <property type="match status" value="1"/>
</dbReference>
<organism evidence="2 3">
    <name type="scientific">Halomicronema hongdechloris C2206</name>
    <dbReference type="NCBI Taxonomy" id="1641165"/>
    <lineage>
        <taxon>Bacteria</taxon>
        <taxon>Bacillati</taxon>
        <taxon>Cyanobacteriota</taxon>
        <taxon>Cyanophyceae</taxon>
        <taxon>Nodosilineales</taxon>
        <taxon>Nodosilineaceae</taxon>
        <taxon>Halomicronema</taxon>
    </lineage>
</organism>
<feature type="region of interest" description="Disordered" evidence="1">
    <location>
        <begin position="79"/>
        <end position="100"/>
    </location>
</feature>
<evidence type="ECO:0008006" key="4">
    <source>
        <dbReference type="Google" id="ProtNLM"/>
    </source>
</evidence>
<feature type="compositionally biased region" description="Low complexity" evidence="1">
    <location>
        <begin position="267"/>
        <end position="281"/>
    </location>
</feature>
<dbReference type="KEGG" id="hhg:XM38_052170"/>
<keyword evidence="3" id="KW-1185">Reference proteome</keyword>
<accession>A0A1Z3HVE4</accession>
<gene>
    <name evidence="2" type="ORF">XM38_052170</name>
</gene>